<comment type="caution">
    <text evidence="1">The sequence shown here is derived from an EMBL/GenBank/DDBJ whole genome shotgun (WGS) entry which is preliminary data.</text>
</comment>
<protein>
    <submittedName>
        <fullName evidence="1">Uncharacterized protein</fullName>
    </submittedName>
</protein>
<reference evidence="1" key="2">
    <citation type="submission" date="2021-08" db="EMBL/GenBank/DDBJ databases">
        <authorList>
            <person name="Tani A."/>
            <person name="Ola A."/>
            <person name="Ogura Y."/>
            <person name="Katsura K."/>
            <person name="Hayashi T."/>
        </authorList>
    </citation>
    <scope>NUCLEOTIDE SEQUENCE</scope>
    <source>
        <strain evidence="1">NBRC 103626</strain>
    </source>
</reference>
<dbReference type="AlphaFoldDB" id="A0AA37HU40"/>
<gene>
    <name evidence="1" type="ORF">NBEOAGPD_5226</name>
</gene>
<proteinExistence type="predicted"/>
<dbReference type="Proteomes" id="UP001055108">
    <property type="component" value="Unassembled WGS sequence"/>
</dbReference>
<dbReference type="EMBL" id="BPQM01000179">
    <property type="protein sequence ID" value="GJD81968.1"/>
    <property type="molecule type" value="Genomic_DNA"/>
</dbReference>
<sequence length="90" mass="9604">MPPVEPVSPVLDTLLSLLAEAPPGHDRKAAEHAAERLDRLEYAARWDGAAPETLAAIAGARMLLGLAAYPCPRRPRIAPRHPTAGARLPN</sequence>
<name>A0AA37HU40_9HYPH</name>
<dbReference type="RefSeq" id="WP_238307186.1">
    <property type="nucleotide sequence ID" value="NZ_BPQM01000179.1"/>
</dbReference>
<evidence type="ECO:0000313" key="2">
    <source>
        <dbReference type="Proteomes" id="UP001055108"/>
    </source>
</evidence>
<reference evidence="1" key="1">
    <citation type="journal article" date="2016" name="Front. Microbiol.">
        <title>Genome Sequence of the Piezophilic, Mesophilic Sulfate-Reducing Bacterium Desulfovibrio indicus J2T.</title>
        <authorList>
            <person name="Cao J."/>
            <person name="Maignien L."/>
            <person name="Shao Z."/>
            <person name="Alain K."/>
            <person name="Jebbar M."/>
        </authorList>
    </citation>
    <scope>NUCLEOTIDE SEQUENCE</scope>
    <source>
        <strain evidence="1">NBRC 103626</strain>
    </source>
</reference>
<keyword evidence="2" id="KW-1185">Reference proteome</keyword>
<evidence type="ECO:0000313" key="1">
    <source>
        <dbReference type="EMBL" id="GJD81968.1"/>
    </source>
</evidence>
<accession>A0AA37HU40</accession>
<organism evidence="1 2">
    <name type="scientific">Methylobacterium gregans</name>
    <dbReference type="NCBI Taxonomy" id="374424"/>
    <lineage>
        <taxon>Bacteria</taxon>
        <taxon>Pseudomonadati</taxon>
        <taxon>Pseudomonadota</taxon>
        <taxon>Alphaproteobacteria</taxon>
        <taxon>Hyphomicrobiales</taxon>
        <taxon>Methylobacteriaceae</taxon>
        <taxon>Methylobacterium</taxon>
    </lineage>
</organism>